<reference evidence="2" key="1">
    <citation type="submission" date="2014-09" db="EMBL/GenBank/DDBJ databases">
        <title>Vibrio variabilis JCM 19239. (C206) whole genome shotgun sequence.</title>
        <authorList>
            <person name="Sawabe T."/>
            <person name="Meirelles P."/>
            <person name="Nakanishi M."/>
            <person name="Sayaka M."/>
            <person name="Hattori M."/>
            <person name="Ohkuma M."/>
        </authorList>
    </citation>
    <scope>NUCLEOTIDE SEQUENCE [LARGE SCALE GENOMIC DNA]</scope>
    <source>
        <strain evidence="2">JCM 19239</strain>
    </source>
</reference>
<gene>
    <name evidence="1" type="ORF">JCM19239_1415</name>
</gene>
<proteinExistence type="predicted"/>
<keyword evidence="2" id="KW-1185">Reference proteome</keyword>
<comment type="caution">
    <text evidence="1">The sequence shown here is derived from an EMBL/GenBank/DDBJ whole genome shotgun (WGS) entry which is preliminary data.</text>
</comment>
<name>A0ABQ0JPE0_9VIBR</name>
<dbReference type="Proteomes" id="UP000029223">
    <property type="component" value="Unassembled WGS sequence"/>
</dbReference>
<organism evidence="1 2">
    <name type="scientific">Vibrio variabilis</name>
    <dbReference type="NCBI Taxonomy" id="990271"/>
    <lineage>
        <taxon>Bacteria</taxon>
        <taxon>Pseudomonadati</taxon>
        <taxon>Pseudomonadota</taxon>
        <taxon>Gammaproteobacteria</taxon>
        <taxon>Vibrionales</taxon>
        <taxon>Vibrionaceae</taxon>
        <taxon>Vibrio</taxon>
    </lineage>
</organism>
<protein>
    <submittedName>
        <fullName evidence="1">Uncharacterized protein</fullName>
    </submittedName>
</protein>
<dbReference type="EMBL" id="BBMS01000104">
    <property type="protein sequence ID" value="GAL30641.1"/>
    <property type="molecule type" value="Genomic_DNA"/>
</dbReference>
<reference evidence="2" key="2">
    <citation type="submission" date="2014-09" db="EMBL/GenBank/DDBJ databases">
        <authorList>
            <consortium name="NBRP consortium"/>
            <person name="Sawabe T."/>
            <person name="Meirelles P."/>
            <person name="Nakanishi M."/>
            <person name="Sayaka M."/>
            <person name="Hattori M."/>
            <person name="Ohkuma M."/>
        </authorList>
    </citation>
    <scope>NUCLEOTIDE SEQUENCE [LARGE SCALE GENOMIC DNA]</scope>
    <source>
        <strain evidence="2">JCM 19239</strain>
    </source>
</reference>
<sequence length="110" mass="12090">MELDEVSTSALWKQPHDEVFSVEGITSPNYDVSSLQLVRKNLKVAIGTSSVKQNKSVYRTSSQTQVRAVLADKNTGQLSFAMAKENEPVTDEVPLKATTGLGYKRDACVR</sequence>
<evidence type="ECO:0000313" key="1">
    <source>
        <dbReference type="EMBL" id="GAL30641.1"/>
    </source>
</evidence>
<evidence type="ECO:0000313" key="2">
    <source>
        <dbReference type="Proteomes" id="UP000029223"/>
    </source>
</evidence>
<accession>A0ABQ0JPE0</accession>